<name>A0A8K1JEP8_9VIRU</name>
<dbReference type="GO" id="GO:0039694">
    <property type="term" value="P:viral RNA genome replication"/>
    <property type="evidence" value="ECO:0007669"/>
    <property type="project" value="InterPro"/>
</dbReference>
<keyword evidence="2 6" id="KW-0548">Nucleotidyltransferase</keyword>
<dbReference type="GO" id="GO:0006351">
    <property type="term" value="P:DNA-templated transcription"/>
    <property type="evidence" value="ECO:0007669"/>
    <property type="project" value="InterPro"/>
</dbReference>
<dbReference type="InterPro" id="IPR007094">
    <property type="entry name" value="RNA-dir_pol_PSvirus"/>
</dbReference>
<dbReference type="Pfam" id="PF02123">
    <property type="entry name" value="RdRP_4"/>
    <property type="match status" value="1"/>
</dbReference>
<evidence type="ECO:0000256" key="6">
    <source>
        <dbReference type="RuleBase" id="RU364050"/>
    </source>
</evidence>
<evidence type="ECO:0000256" key="2">
    <source>
        <dbReference type="ARBA" id="ARBA00022695"/>
    </source>
</evidence>
<proteinExistence type="predicted"/>
<evidence type="ECO:0000259" key="7">
    <source>
        <dbReference type="PROSITE" id="PS50507"/>
    </source>
</evidence>
<dbReference type="EMBL" id="MZ375177">
    <property type="protein sequence ID" value="UCS96363.1"/>
    <property type="molecule type" value="Genomic_RNA"/>
</dbReference>
<dbReference type="InterPro" id="IPR001795">
    <property type="entry name" value="RNA-dir_pol_luteovirus"/>
</dbReference>
<dbReference type="EC" id="2.7.7.48" evidence="6"/>
<dbReference type="PROSITE" id="PS50507">
    <property type="entry name" value="RDRP_SSRNA_POS"/>
    <property type="match status" value="1"/>
</dbReference>
<keyword evidence="3 6" id="KW-0547">Nucleotide-binding</keyword>
<evidence type="ECO:0000256" key="1">
    <source>
        <dbReference type="ARBA" id="ARBA00022679"/>
    </source>
</evidence>
<reference evidence="8" key="1">
    <citation type="submission" date="2021-06" db="EMBL/GenBank/DDBJ databases">
        <title>Viral sequences from lizard feces in the Qinghai-Tibetan Plateau, China.</title>
        <authorList>
            <person name="Lu J."/>
            <person name="Shen Q."/>
            <person name="Zhang W."/>
        </authorList>
    </citation>
    <scope>NUCLEOTIDE SEQUENCE</scope>
    <source>
        <strain evidence="8">2PE-RDRP-13</strain>
    </source>
</reference>
<evidence type="ECO:0000256" key="4">
    <source>
        <dbReference type="ARBA" id="ARBA00022953"/>
    </source>
</evidence>
<keyword evidence="1 6" id="KW-0808">Transferase</keyword>
<organism evidence="8">
    <name type="scientific">Riboviria sp</name>
    <dbReference type="NCBI Taxonomy" id="2585031"/>
    <lineage>
        <taxon>Viruses</taxon>
        <taxon>Riboviria</taxon>
    </lineage>
</organism>
<accession>A0A8K1JEP8</accession>
<feature type="domain" description="RdRp catalytic" evidence="7">
    <location>
        <begin position="196"/>
        <end position="312"/>
    </location>
</feature>
<evidence type="ECO:0000256" key="3">
    <source>
        <dbReference type="ARBA" id="ARBA00022741"/>
    </source>
</evidence>
<dbReference type="GO" id="GO:0003723">
    <property type="term" value="F:RNA binding"/>
    <property type="evidence" value="ECO:0007669"/>
    <property type="project" value="InterPro"/>
</dbReference>
<dbReference type="GO" id="GO:0003968">
    <property type="term" value="F:RNA-directed RNA polymerase activity"/>
    <property type="evidence" value="ECO:0007669"/>
    <property type="project" value="UniProtKB-KW"/>
</dbReference>
<keyword evidence="4 6" id="KW-0693">Viral RNA replication</keyword>
<dbReference type="SUPFAM" id="SSF56672">
    <property type="entry name" value="DNA/RNA polymerases"/>
    <property type="match status" value="1"/>
</dbReference>
<sequence length="524" mass="59368">MIRTCFSFVRWDLRDPHNFKAAAEHRLGVDTQLLTQQQSPSNGLDRNPRMQQILARCADRLAAFLQRRCEMHGSRPVPLTKDGAAFVISQLAKVQPRAKIVKLRKIAQEIPWDVIQGSGFKVVKRTSTSLFIKAEGYPGANKPPRLICFPAEGEKLLMSMAFFHLMHPMFSSQFCTKEIPEHFRPRAIENRLSGLPVKFVADYTSFECVPNKQMMQLGEHRVYRQLLPPEYHFLLDVIESGGWLQANSGFSIKTPAVQYSGRYTTSLSNTIRNKLLMDSVAEFIGVGIDGYRGVFEGDDSLTTWPKGVTQDQILSALGRLGVAAEMAQFEDLGKAGYCSMFWNENFELVCDPIKVLATFPFSTSAQAANVDNIPALCAAKAMSLAYRSPGCPIVSAIVRRYIAPTGIMETRNEYERKWFRQFSKLDSRHSRSASRRKSTFKIHFDRWDLVREPSANQRQLFWEIFGICPSDQQLAEKKILSEDGFSQTLLLLLGEAGHKLGIDLDSLRVIHAEMTNRAMFFPRH</sequence>
<dbReference type="InterPro" id="IPR043502">
    <property type="entry name" value="DNA/RNA_pol_sf"/>
</dbReference>
<dbReference type="GO" id="GO:0000166">
    <property type="term" value="F:nucleotide binding"/>
    <property type="evidence" value="ECO:0007669"/>
    <property type="project" value="UniProtKB-KW"/>
</dbReference>
<keyword evidence="6 8" id="KW-0696">RNA-directed RNA polymerase</keyword>
<protein>
    <recommendedName>
        <fullName evidence="6">RNA-directed RNA polymerase</fullName>
        <ecNumber evidence="6">2.7.7.48</ecNumber>
    </recommendedName>
</protein>
<evidence type="ECO:0000313" key="8">
    <source>
        <dbReference type="EMBL" id="UCS96363.1"/>
    </source>
</evidence>
<evidence type="ECO:0000256" key="5">
    <source>
        <dbReference type="ARBA" id="ARBA00048744"/>
    </source>
</evidence>
<comment type="catalytic activity">
    <reaction evidence="5 6">
        <text>RNA(n) + a ribonucleoside 5'-triphosphate = RNA(n+1) + diphosphate</text>
        <dbReference type="Rhea" id="RHEA:21248"/>
        <dbReference type="Rhea" id="RHEA-COMP:14527"/>
        <dbReference type="Rhea" id="RHEA-COMP:17342"/>
        <dbReference type="ChEBI" id="CHEBI:33019"/>
        <dbReference type="ChEBI" id="CHEBI:61557"/>
        <dbReference type="ChEBI" id="CHEBI:140395"/>
        <dbReference type="EC" id="2.7.7.48"/>
    </reaction>
</comment>